<sequence>MVTIKNGKFYKDGQEMPVEFGNLEQIQALDYIEKHTAALKEGLMLDPDTETVVTFRDHFNCFCGQLIFLEDSSENEDDVQVLAGKVLKCACKKHQFKTYMEDGCLMVKKTP</sequence>
<dbReference type="EMBL" id="WNXC01000001">
    <property type="protein sequence ID" value="MBB2148832.1"/>
    <property type="molecule type" value="Genomic_DNA"/>
</dbReference>
<name>A0ABR6EU85_9SPHI</name>
<evidence type="ECO:0000313" key="1">
    <source>
        <dbReference type="EMBL" id="MBB2148832.1"/>
    </source>
</evidence>
<keyword evidence="2" id="KW-1185">Reference proteome</keyword>
<gene>
    <name evidence="1" type="ORF">GM920_07900</name>
</gene>
<evidence type="ECO:0000313" key="2">
    <source>
        <dbReference type="Proteomes" id="UP000636110"/>
    </source>
</evidence>
<protein>
    <recommendedName>
        <fullName evidence="3">Rieske domain-containing protein</fullName>
    </recommendedName>
</protein>
<comment type="caution">
    <text evidence="1">The sequence shown here is derived from an EMBL/GenBank/DDBJ whole genome shotgun (WGS) entry which is preliminary data.</text>
</comment>
<dbReference type="Proteomes" id="UP000636110">
    <property type="component" value="Unassembled WGS sequence"/>
</dbReference>
<accession>A0ABR6EU85</accession>
<reference evidence="1 2" key="1">
    <citation type="submission" date="2019-11" db="EMBL/GenBank/DDBJ databases">
        <title>Description of Pedobacter sp. LMG 31462T.</title>
        <authorList>
            <person name="Carlier A."/>
            <person name="Qi S."/>
            <person name="Vandamme P."/>
        </authorList>
    </citation>
    <scope>NUCLEOTIDE SEQUENCE [LARGE SCALE GENOMIC DNA]</scope>
    <source>
        <strain evidence="1 2">LMG 31462</strain>
    </source>
</reference>
<evidence type="ECO:0008006" key="3">
    <source>
        <dbReference type="Google" id="ProtNLM"/>
    </source>
</evidence>
<proteinExistence type="predicted"/>
<dbReference type="RefSeq" id="WP_182955215.1">
    <property type="nucleotide sequence ID" value="NZ_WNXC01000001.1"/>
</dbReference>
<organism evidence="1 2">
    <name type="scientific">Pedobacter gandavensis</name>
    <dbReference type="NCBI Taxonomy" id="2679963"/>
    <lineage>
        <taxon>Bacteria</taxon>
        <taxon>Pseudomonadati</taxon>
        <taxon>Bacteroidota</taxon>
        <taxon>Sphingobacteriia</taxon>
        <taxon>Sphingobacteriales</taxon>
        <taxon>Sphingobacteriaceae</taxon>
        <taxon>Pedobacter</taxon>
    </lineage>
</organism>